<evidence type="ECO:0000256" key="10">
    <source>
        <dbReference type="ARBA" id="ARBA00049244"/>
    </source>
</evidence>
<evidence type="ECO:0000256" key="5">
    <source>
        <dbReference type="ARBA" id="ARBA00022705"/>
    </source>
</evidence>
<dbReference type="GO" id="GO:0008409">
    <property type="term" value="F:5'-3' exonuclease activity"/>
    <property type="evidence" value="ECO:0007669"/>
    <property type="project" value="InterPro"/>
</dbReference>
<keyword evidence="5" id="KW-0235">DNA replication</keyword>
<dbReference type="InterPro" id="IPR036279">
    <property type="entry name" value="5-3_exonuclease_C_sf"/>
</dbReference>
<dbReference type="Gene3D" id="3.40.50.1010">
    <property type="entry name" value="5'-nuclease"/>
    <property type="match status" value="1"/>
</dbReference>
<keyword evidence="8" id="KW-0238">DNA-binding</keyword>
<dbReference type="SMART" id="SM00279">
    <property type="entry name" value="HhH2"/>
    <property type="match status" value="1"/>
</dbReference>
<dbReference type="CDD" id="cd09898">
    <property type="entry name" value="H3TH_53EXO"/>
    <property type="match status" value="1"/>
</dbReference>
<dbReference type="AlphaFoldDB" id="A0A519BII8"/>
<evidence type="ECO:0000313" key="14">
    <source>
        <dbReference type="Proteomes" id="UP000316562"/>
    </source>
</evidence>
<dbReference type="InterPro" id="IPR020046">
    <property type="entry name" value="5-3_exonucl_a-hlix_arch_N"/>
</dbReference>
<feature type="domain" description="5'-3' exonuclease" evidence="11">
    <location>
        <begin position="9"/>
        <end position="263"/>
    </location>
</feature>
<dbReference type="InterPro" id="IPR036397">
    <property type="entry name" value="RNaseH_sf"/>
</dbReference>
<comment type="caution">
    <text evidence="13">The sequence shown here is derived from an EMBL/GenBank/DDBJ whole genome shotgun (WGS) entry which is preliminary data.</text>
</comment>
<dbReference type="InterPro" id="IPR043502">
    <property type="entry name" value="DNA/RNA_pol_sf"/>
</dbReference>
<dbReference type="SUPFAM" id="SSF47807">
    <property type="entry name" value="5' to 3' exonuclease, C-terminal subdomain"/>
    <property type="match status" value="1"/>
</dbReference>
<dbReference type="PRINTS" id="PR00868">
    <property type="entry name" value="DNAPOLI"/>
</dbReference>
<dbReference type="CDD" id="cd08637">
    <property type="entry name" value="DNA_pol_A_pol_I_C"/>
    <property type="match status" value="1"/>
</dbReference>
<dbReference type="InterPro" id="IPR002421">
    <property type="entry name" value="5-3_exonuclease"/>
</dbReference>
<dbReference type="Pfam" id="PF02739">
    <property type="entry name" value="5_3_exonuc_N"/>
    <property type="match status" value="1"/>
</dbReference>
<protein>
    <recommendedName>
        <fullName evidence="2">DNA-directed DNA polymerase</fullName>
        <ecNumber evidence="2">2.7.7.7</ecNumber>
    </recommendedName>
</protein>
<name>A0A519BII8_ACIG2</name>
<dbReference type="InterPro" id="IPR054690">
    <property type="entry name" value="DNA_polI_exonuclease"/>
</dbReference>
<dbReference type="InterPro" id="IPR001098">
    <property type="entry name" value="DNA-dir_DNA_pol_A_palm_dom"/>
</dbReference>
<reference evidence="13 14" key="1">
    <citation type="journal article" date="2019" name="ISME J.">
        <title>Insights into ecological role of a new deltaproteobacterial order Candidatus Acidulodesulfobacterales by metagenomics and metatranscriptomics.</title>
        <authorList>
            <person name="Tan S."/>
            <person name="Liu J."/>
            <person name="Fang Y."/>
            <person name="Hedlund B.P."/>
            <person name="Lian Z.H."/>
            <person name="Huang L.Y."/>
            <person name="Li J.T."/>
            <person name="Huang L.N."/>
            <person name="Li W.J."/>
            <person name="Jiang H.C."/>
            <person name="Dong H.L."/>
            <person name="Shu W.S."/>
        </authorList>
    </citation>
    <scope>NUCLEOTIDE SEQUENCE [LARGE SCALE GENOMIC DNA]</scope>
    <source>
        <strain evidence="13">AP2</strain>
    </source>
</reference>
<dbReference type="Gene3D" id="3.30.70.370">
    <property type="match status" value="1"/>
</dbReference>
<comment type="catalytic activity">
    <reaction evidence="10">
        <text>DNA(n) + a 2'-deoxyribonucleoside 5'-triphosphate = DNA(n+1) + diphosphate</text>
        <dbReference type="Rhea" id="RHEA:22508"/>
        <dbReference type="Rhea" id="RHEA-COMP:17339"/>
        <dbReference type="Rhea" id="RHEA-COMP:17340"/>
        <dbReference type="ChEBI" id="CHEBI:33019"/>
        <dbReference type="ChEBI" id="CHEBI:61560"/>
        <dbReference type="ChEBI" id="CHEBI:173112"/>
        <dbReference type="EC" id="2.7.7.7"/>
    </reaction>
</comment>
<keyword evidence="7" id="KW-0239">DNA-directed DNA polymerase</keyword>
<keyword evidence="4" id="KW-0548">Nucleotidyltransferase</keyword>
<evidence type="ECO:0000259" key="11">
    <source>
        <dbReference type="SMART" id="SM00475"/>
    </source>
</evidence>
<dbReference type="FunFam" id="1.10.150.20:FF:000002">
    <property type="entry name" value="DNA polymerase I"/>
    <property type="match status" value="1"/>
</dbReference>
<dbReference type="InterPro" id="IPR002298">
    <property type="entry name" value="DNA_polymerase_A"/>
</dbReference>
<evidence type="ECO:0000256" key="9">
    <source>
        <dbReference type="ARBA" id="ARBA00023204"/>
    </source>
</evidence>
<sequence length="1011" mass="115103">MLKPLSIESDIFLIDSSSYFYRAFYALPPLVNSKGFPTGAILGYARMLIKLKTKFNIKYGACIFDSRKSLRKELYKDYKANRIEMPEDLVKQVDYITLISNFLGFKTFKLEGYEADDLIAFITEKLSKSSKTACIVTSDKDLKQLLSPNVCIYDAQKDVLITDELFENTYGIKPEAFKYILALMGDTSDNIPGIKGIGEKTALSLIRTYGSLDGIYKDLDLMKQSKIKELLAAHKEDVYNSLKLASFYKDLPFEQSYFVPQLSLNSAGNCNINSNSNNIIDSSSIINNNDNNINSADIGKDFTVQNYTENSKNLNSGENADCNNRNIGYNISYIYDKDKRIENLEDFALEQPNDEGLYKIFREFEFYSLIKQLNLDSNLKSDRIESLNNSHSSGYTEAPCSIKELSKICENELAVYIDCADIINKSDSIGCESGVKQLNLKKRGCNNNADSGENLFNDTNKIEEKVYLFSNKNGYFNINLEDFLKNKEIIAELTDETVRKIGFDINSIRRYLKYYDISLNNGFFDIAIASYLLNPIIHNHTFEDLINEFSEKLDGLREITADAKENKAFLSYFIFRLQLREIEKDNELKKIFFDIDMPLATILANIEETGFMVDKDKLFVLSAELEIEAQKMAAAIYKIAGRKFNINSPKQLSEVMFDELKFQRIKKNSTDIEVLLKLKNDLELLSDAYLKDGNESASVYKDYLLFLDSIISYRNKIKLKTSFTDVLLKKLDRNGRIHTSFSQIKTSTGRLASKDPNLQNIPIAGIEGKKIRQAFIAPEGKLLISADYSQIDLRVMASISKDSSLIESFKNNEDIHLKTASEVFGIKSEDIDADMRRKAKVINFGIIYGMSPYGLSKELNITQKEAKIYIDSFFEKHSAVKYYMENIVKEAKKNGYVKTLFGRRCYIKDINSSAKNISPFAERAAINAPIQGTAADIIKVAMINIYNELKNRQLKTEMILQIHDELIFEAEMNEVEVLEDIIESKMTDKTLLGDVPLVINIGKGKNWDEAH</sequence>
<dbReference type="PROSITE" id="PS00447">
    <property type="entry name" value="DNA_POLYMERASE_A"/>
    <property type="match status" value="1"/>
</dbReference>
<dbReference type="SUPFAM" id="SSF56672">
    <property type="entry name" value="DNA/RNA polymerases"/>
    <property type="match status" value="1"/>
</dbReference>
<dbReference type="InterPro" id="IPR020045">
    <property type="entry name" value="DNA_polI_H3TH"/>
</dbReference>
<dbReference type="GO" id="GO:0006302">
    <property type="term" value="P:double-strand break repair"/>
    <property type="evidence" value="ECO:0007669"/>
    <property type="project" value="TreeGrafter"/>
</dbReference>
<dbReference type="InterPro" id="IPR019760">
    <property type="entry name" value="DNA-dir_DNA_pol_A_CS"/>
</dbReference>
<evidence type="ECO:0000256" key="1">
    <source>
        <dbReference type="ARBA" id="ARBA00007705"/>
    </source>
</evidence>
<dbReference type="GO" id="GO:0006261">
    <property type="term" value="P:DNA-templated DNA replication"/>
    <property type="evidence" value="ECO:0007669"/>
    <property type="project" value="InterPro"/>
</dbReference>
<dbReference type="InterPro" id="IPR012337">
    <property type="entry name" value="RNaseH-like_sf"/>
</dbReference>
<evidence type="ECO:0000256" key="6">
    <source>
        <dbReference type="ARBA" id="ARBA00022763"/>
    </source>
</evidence>
<dbReference type="SUPFAM" id="SSF88723">
    <property type="entry name" value="PIN domain-like"/>
    <property type="match status" value="1"/>
</dbReference>
<dbReference type="Proteomes" id="UP000316562">
    <property type="component" value="Unassembled WGS sequence"/>
</dbReference>
<dbReference type="EC" id="2.7.7.7" evidence="2"/>
<dbReference type="PANTHER" id="PTHR10133:SF27">
    <property type="entry name" value="DNA POLYMERASE NU"/>
    <property type="match status" value="1"/>
</dbReference>
<dbReference type="FunFam" id="1.10.150.20:FF:000003">
    <property type="entry name" value="DNA polymerase I"/>
    <property type="match status" value="1"/>
</dbReference>
<dbReference type="Pfam" id="PF22619">
    <property type="entry name" value="DNA_polI_exo1"/>
    <property type="match status" value="1"/>
</dbReference>
<dbReference type="Pfam" id="PF01367">
    <property type="entry name" value="5_3_exonuc"/>
    <property type="match status" value="1"/>
</dbReference>
<organism evidence="13 14">
    <name type="scientific">Acididesulfobacter guangdongensis</name>
    <dbReference type="NCBI Taxonomy" id="2597225"/>
    <lineage>
        <taxon>Bacteria</taxon>
        <taxon>Deltaproteobacteria</taxon>
        <taxon>Candidatus Acidulodesulfobacterales</taxon>
        <taxon>Candidatus Acididesulfobacter</taxon>
    </lineage>
</organism>
<evidence type="ECO:0000256" key="3">
    <source>
        <dbReference type="ARBA" id="ARBA00022679"/>
    </source>
</evidence>
<dbReference type="EMBL" id="SGBC01000001">
    <property type="protein sequence ID" value="RZD17091.1"/>
    <property type="molecule type" value="Genomic_DNA"/>
</dbReference>
<proteinExistence type="inferred from homology"/>
<dbReference type="GO" id="GO:0003887">
    <property type="term" value="F:DNA-directed DNA polymerase activity"/>
    <property type="evidence" value="ECO:0007669"/>
    <property type="project" value="UniProtKB-KW"/>
</dbReference>
<dbReference type="Gene3D" id="3.30.420.10">
    <property type="entry name" value="Ribonuclease H-like superfamily/Ribonuclease H"/>
    <property type="match status" value="1"/>
</dbReference>
<evidence type="ECO:0000256" key="8">
    <source>
        <dbReference type="ARBA" id="ARBA00023125"/>
    </source>
</evidence>
<accession>A0A519BII8</accession>
<keyword evidence="3" id="KW-0808">Transferase</keyword>
<dbReference type="CDD" id="cd09859">
    <property type="entry name" value="PIN_53EXO"/>
    <property type="match status" value="1"/>
</dbReference>
<dbReference type="Pfam" id="PF00476">
    <property type="entry name" value="DNA_pol_A"/>
    <property type="match status" value="1"/>
</dbReference>
<dbReference type="Gene3D" id="1.20.1060.10">
    <property type="entry name" value="Taq DNA Polymerase, Chain T, domain 4"/>
    <property type="match status" value="1"/>
</dbReference>
<dbReference type="SMART" id="SM00482">
    <property type="entry name" value="POLAc"/>
    <property type="match status" value="1"/>
</dbReference>
<feature type="domain" description="DNA-directed DNA polymerase family A palm" evidence="12">
    <location>
        <begin position="768"/>
        <end position="974"/>
    </location>
</feature>
<dbReference type="InterPro" id="IPR008918">
    <property type="entry name" value="HhH2"/>
</dbReference>
<evidence type="ECO:0000256" key="2">
    <source>
        <dbReference type="ARBA" id="ARBA00012417"/>
    </source>
</evidence>
<dbReference type="GO" id="GO:0003677">
    <property type="term" value="F:DNA binding"/>
    <property type="evidence" value="ECO:0007669"/>
    <property type="project" value="UniProtKB-KW"/>
</dbReference>
<comment type="similarity">
    <text evidence="1">Belongs to the DNA polymerase type-A family.</text>
</comment>
<evidence type="ECO:0000256" key="7">
    <source>
        <dbReference type="ARBA" id="ARBA00022932"/>
    </source>
</evidence>
<gene>
    <name evidence="13" type="ORF">EVJ46_02340</name>
</gene>
<dbReference type="SMART" id="SM00475">
    <property type="entry name" value="53EXOc"/>
    <property type="match status" value="1"/>
</dbReference>
<evidence type="ECO:0000259" key="12">
    <source>
        <dbReference type="SMART" id="SM00482"/>
    </source>
</evidence>
<evidence type="ECO:0000313" key="13">
    <source>
        <dbReference type="EMBL" id="RZD17091.1"/>
    </source>
</evidence>
<dbReference type="Gene3D" id="1.10.150.20">
    <property type="entry name" value="5' to 3' exonuclease, C-terminal subdomain"/>
    <property type="match status" value="2"/>
</dbReference>
<dbReference type="InterPro" id="IPR029060">
    <property type="entry name" value="PIN-like_dom_sf"/>
</dbReference>
<keyword evidence="6" id="KW-0227">DNA damage</keyword>
<dbReference type="CDD" id="cd06140">
    <property type="entry name" value="DNA_polA_I_Bacillus_like_exo"/>
    <property type="match status" value="1"/>
</dbReference>
<dbReference type="PANTHER" id="PTHR10133">
    <property type="entry name" value="DNA POLYMERASE I"/>
    <property type="match status" value="1"/>
</dbReference>
<keyword evidence="9" id="KW-0234">DNA repair</keyword>
<evidence type="ECO:0000256" key="4">
    <source>
        <dbReference type="ARBA" id="ARBA00022695"/>
    </source>
</evidence>
<dbReference type="SUPFAM" id="SSF53098">
    <property type="entry name" value="Ribonuclease H-like"/>
    <property type="match status" value="1"/>
</dbReference>